<keyword evidence="6" id="KW-1185">Reference proteome</keyword>
<dbReference type="EMBL" id="JAYWLC010000027">
    <property type="protein sequence ID" value="MER5173739.1"/>
    <property type="molecule type" value="Genomic_DNA"/>
</dbReference>
<keyword evidence="1" id="KW-0479">Metal-binding</keyword>
<reference evidence="5 6" key="1">
    <citation type="submission" date="2024-06" db="EMBL/GenBank/DDBJ databases">
        <title>Thioclava kandeliae sp. nov. from a rhizosphere soil sample of Kandelia candel in a mangrove.</title>
        <authorList>
            <person name="Mu T."/>
        </authorList>
    </citation>
    <scope>NUCLEOTIDE SEQUENCE [LARGE SCALE GENOMIC DNA]</scope>
    <source>
        <strain evidence="5 6">CPCC 100088</strain>
    </source>
</reference>
<dbReference type="RefSeq" id="WP_339114686.1">
    <property type="nucleotide sequence ID" value="NZ_JAYWLC010000027.1"/>
</dbReference>
<dbReference type="PANTHER" id="PTHR43782">
    <property type="entry name" value="ARGINASE"/>
    <property type="match status" value="1"/>
</dbReference>
<protein>
    <submittedName>
        <fullName evidence="5">Arginase family protein</fullName>
    </submittedName>
</protein>
<evidence type="ECO:0000256" key="1">
    <source>
        <dbReference type="ARBA" id="ARBA00022723"/>
    </source>
</evidence>
<dbReference type="InterPro" id="IPR006035">
    <property type="entry name" value="Ureohydrolase"/>
</dbReference>
<evidence type="ECO:0000313" key="6">
    <source>
        <dbReference type="Proteomes" id="UP001438953"/>
    </source>
</evidence>
<comment type="caution">
    <text evidence="5">The sequence shown here is derived from an EMBL/GenBank/DDBJ whole genome shotgun (WGS) entry which is preliminary data.</text>
</comment>
<dbReference type="InterPro" id="IPR023696">
    <property type="entry name" value="Ureohydrolase_dom_sf"/>
</dbReference>
<dbReference type="CDD" id="cd09999">
    <property type="entry name" value="Arginase-like_1"/>
    <property type="match status" value="1"/>
</dbReference>
<dbReference type="SUPFAM" id="SSF52768">
    <property type="entry name" value="Arginase/deacetylase"/>
    <property type="match status" value="1"/>
</dbReference>
<dbReference type="PROSITE" id="PS51409">
    <property type="entry name" value="ARGINASE_2"/>
    <property type="match status" value="1"/>
</dbReference>
<evidence type="ECO:0000256" key="2">
    <source>
        <dbReference type="ARBA" id="ARBA00022801"/>
    </source>
</evidence>
<organism evidence="5 6">
    <name type="scientific">Thioclava kandeliae</name>
    <dbReference type="NCBI Taxonomy" id="3070818"/>
    <lineage>
        <taxon>Bacteria</taxon>
        <taxon>Pseudomonadati</taxon>
        <taxon>Pseudomonadota</taxon>
        <taxon>Alphaproteobacteria</taxon>
        <taxon>Rhodobacterales</taxon>
        <taxon>Paracoccaceae</taxon>
        <taxon>Thioclava</taxon>
    </lineage>
</organism>
<gene>
    <name evidence="5" type="ORF">VSX56_18425</name>
</gene>
<comment type="similarity">
    <text evidence="4">Belongs to the arginase family.</text>
</comment>
<evidence type="ECO:0000313" key="5">
    <source>
        <dbReference type="EMBL" id="MER5173739.1"/>
    </source>
</evidence>
<proteinExistence type="inferred from homology"/>
<dbReference type="PANTHER" id="PTHR43782:SF3">
    <property type="entry name" value="ARGINASE"/>
    <property type="match status" value="1"/>
</dbReference>
<sequence length="300" mass="32682">MPHSPTPAPQTSPAPKTLRLKMAQWQGGNLPAYHFGAELLAWLAPPSDTPMVEVPVDPPSADPLPLEDGILAKSRVLAQARSARVLIDAHAPDRLVVFGGDCGVDLAPFAYLNEKYEGDLAILWVDSHPDIMTPAEFERAHAMVLGALMGQGDQDLADIAARKVEPAQVVYAGMDEMSPLERERLTDWGIPFIGPDQLAETSAPVLDWLRQSGKKHVAIHLDLDVLDPKGFRSLLFNKPGSDNAEWADTPQGRMSLAQVVRLLRDVAGEVEIVGLGIAEHLPWDVMNLRDMLAELPLLSD</sequence>
<dbReference type="Proteomes" id="UP001438953">
    <property type="component" value="Unassembled WGS sequence"/>
</dbReference>
<evidence type="ECO:0000256" key="4">
    <source>
        <dbReference type="PROSITE-ProRule" id="PRU00742"/>
    </source>
</evidence>
<evidence type="ECO:0000256" key="3">
    <source>
        <dbReference type="ARBA" id="ARBA00023211"/>
    </source>
</evidence>
<dbReference type="Pfam" id="PF00491">
    <property type="entry name" value="Arginase"/>
    <property type="match status" value="1"/>
</dbReference>
<accession>A0ABV1SLF7</accession>
<dbReference type="Gene3D" id="3.40.800.10">
    <property type="entry name" value="Ureohydrolase domain"/>
    <property type="match status" value="1"/>
</dbReference>
<keyword evidence="3" id="KW-0464">Manganese</keyword>
<keyword evidence="2" id="KW-0378">Hydrolase</keyword>
<name>A0ABV1SLF7_9RHOB</name>